<dbReference type="SUPFAM" id="SSF100950">
    <property type="entry name" value="NagB/RpiA/CoA transferase-like"/>
    <property type="match status" value="1"/>
</dbReference>
<reference evidence="6" key="1">
    <citation type="submission" date="2020-12" db="EMBL/GenBank/DDBJ databases">
        <title>M. sibirica DSM 26468T genome.</title>
        <authorList>
            <person name="Thieme N."/>
            <person name="Rettenmaier R."/>
            <person name="Zverlov V."/>
            <person name="Liebl W."/>
        </authorList>
    </citation>
    <scope>NUCLEOTIDE SEQUENCE</scope>
    <source>
        <strain evidence="6">DSM 26468</strain>
    </source>
</reference>
<name>A0A8J7HAF4_9FIRM</name>
<dbReference type="Pfam" id="PF01812">
    <property type="entry name" value="5-FTHF_cyc-lig"/>
    <property type="match status" value="1"/>
</dbReference>
<evidence type="ECO:0000256" key="5">
    <source>
        <dbReference type="RuleBase" id="RU361279"/>
    </source>
</evidence>
<dbReference type="GO" id="GO:0035999">
    <property type="term" value="P:tetrahydrofolate interconversion"/>
    <property type="evidence" value="ECO:0007669"/>
    <property type="project" value="TreeGrafter"/>
</dbReference>
<feature type="binding site" evidence="4">
    <location>
        <begin position="138"/>
        <end position="146"/>
    </location>
    <ligand>
        <name>ATP</name>
        <dbReference type="ChEBI" id="CHEBI:30616"/>
    </ligand>
</feature>
<gene>
    <name evidence="6" type="ORF">I5677_11230</name>
</gene>
<evidence type="ECO:0000313" key="6">
    <source>
        <dbReference type="EMBL" id="MBH1941465.1"/>
    </source>
</evidence>
<dbReference type="GO" id="GO:0005524">
    <property type="term" value="F:ATP binding"/>
    <property type="evidence" value="ECO:0007669"/>
    <property type="project" value="UniProtKB-KW"/>
</dbReference>
<dbReference type="AlphaFoldDB" id="A0A8J7HAF4"/>
<dbReference type="GO" id="GO:0046872">
    <property type="term" value="F:metal ion binding"/>
    <property type="evidence" value="ECO:0007669"/>
    <property type="project" value="UniProtKB-KW"/>
</dbReference>
<keyword evidence="5" id="KW-0479">Metal-binding</keyword>
<keyword evidence="2 4" id="KW-0547">Nucleotide-binding</keyword>
<dbReference type="Gene3D" id="3.40.50.10420">
    <property type="entry name" value="NagB/RpiA/CoA transferase-like"/>
    <property type="match status" value="1"/>
</dbReference>
<dbReference type="InterPro" id="IPR024185">
    <property type="entry name" value="FTHF_cligase-like_sf"/>
</dbReference>
<dbReference type="GO" id="GO:0009396">
    <property type="term" value="P:folic acid-containing compound biosynthetic process"/>
    <property type="evidence" value="ECO:0007669"/>
    <property type="project" value="TreeGrafter"/>
</dbReference>
<dbReference type="NCBIfam" id="TIGR02727">
    <property type="entry name" value="MTHFS_bact"/>
    <property type="match status" value="1"/>
</dbReference>
<dbReference type="RefSeq" id="WP_197661679.1">
    <property type="nucleotide sequence ID" value="NZ_JAEAGR010000011.1"/>
</dbReference>
<dbReference type="PIRSF" id="PIRSF006806">
    <property type="entry name" value="FTHF_cligase"/>
    <property type="match status" value="1"/>
</dbReference>
<evidence type="ECO:0000256" key="4">
    <source>
        <dbReference type="PIRSR" id="PIRSR006806-1"/>
    </source>
</evidence>
<keyword evidence="3 4" id="KW-0067">ATP-binding</keyword>
<dbReference type="Proteomes" id="UP000623269">
    <property type="component" value="Unassembled WGS sequence"/>
</dbReference>
<accession>A0A8J7HAF4</accession>
<dbReference type="EC" id="6.3.3.2" evidence="5"/>
<dbReference type="InterPro" id="IPR002698">
    <property type="entry name" value="FTHF_cligase"/>
</dbReference>
<comment type="cofactor">
    <cofactor evidence="5">
        <name>Mg(2+)</name>
        <dbReference type="ChEBI" id="CHEBI:18420"/>
    </cofactor>
</comment>
<proteinExistence type="inferred from homology"/>
<evidence type="ECO:0000256" key="3">
    <source>
        <dbReference type="ARBA" id="ARBA00022840"/>
    </source>
</evidence>
<feature type="binding site" evidence="4">
    <location>
        <position position="49"/>
    </location>
    <ligand>
        <name>substrate</name>
    </ligand>
</feature>
<sequence>MTKDMIRSFMKQERNNLTEQQQVALSSAIHRKLFDLDEYINCGILFSYISFQTEVDTKKILEQAFKDKKRVFVPRVEGKVINFYEILNMNKLKVSSYGIFEPDVEDSKRKSYQGHGDMKNCRKLMLLPGLAFDLYGNRIGYGAGYYDRYLREYQQEGFVKIALAYDFQIVDKLIPEIYDMKADIIITPSRVIQCKEDLII</sequence>
<feature type="binding site" evidence="4">
    <location>
        <begin position="3"/>
        <end position="7"/>
    </location>
    <ligand>
        <name>ATP</name>
        <dbReference type="ChEBI" id="CHEBI:30616"/>
    </ligand>
</feature>
<dbReference type="PANTHER" id="PTHR23407">
    <property type="entry name" value="ATPASE INHIBITOR/5-FORMYLTETRAHYDROFOLATE CYCLO-LIGASE"/>
    <property type="match status" value="1"/>
</dbReference>
<comment type="catalytic activity">
    <reaction evidence="5">
        <text>(6S)-5-formyl-5,6,7,8-tetrahydrofolate + ATP = (6R)-5,10-methenyltetrahydrofolate + ADP + phosphate</text>
        <dbReference type="Rhea" id="RHEA:10488"/>
        <dbReference type="ChEBI" id="CHEBI:30616"/>
        <dbReference type="ChEBI" id="CHEBI:43474"/>
        <dbReference type="ChEBI" id="CHEBI:57455"/>
        <dbReference type="ChEBI" id="CHEBI:57457"/>
        <dbReference type="ChEBI" id="CHEBI:456216"/>
        <dbReference type="EC" id="6.3.3.2"/>
    </reaction>
</comment>
<dbReference type="EMBL" id="JAEAGR010000011">
    <property type="protein sequence ID" value="MBH1941465.1"/>
    <property type="molecule type" value="Genomic_DNA"/>
</dbReference>
<comment type="similarity">
    <text evidence="1 5">Belongs to the 5-formyltetrahydrofolate cyclo-ligase family.</text>
</comment>
<comment type="caution">
    <text evidence="6">The sequence shown here is derived from an EMBL/GenBank/DDBJ whole genome shotgun (WGS) entry which is preliminary data.</text>
</comment>
<protein>
    <recommendedName>
        <fullName evidence="5">5-formyltetrahydrofolate cyclo-ligase</fullName>
        <ecNumber evidence="5">6.3.3.2</ecNumber>
    </recommendedName>
</protein>
<keyword evidence="6" id="KW-0436">Ligase</keyword>
<evidence type="ECO:0000313" key="7">
    <source>
        <dbReference type="Proteomes" id="UP000623269"/>
    </source>
</evidence>
<feature type="binding site" evidence="4">
    <location>
        <position position="54"/>
    </location>
    <ligand>
        <name>substrate</name>
    </ligand>
</feature>
<evidence type="ECO:0000256" key="2">
    <source>
        <dbReference type="ARBA" id="ARBA00022741"/>
    </source>
</evidence>
<dbReference type="InterPro" id="IPR037171">
    <property type="entry name" value="NagB/RpiA_transferase-like"/>
</dbReference>
<dbReference type="PANTHER" id="PTHR23407:SF1">
    <property type="entry name" value="5-FORMYLTETRAHYDROFOLATE CYCLO-LIGASE"/>
    <property type="match status" value="1"/>
</dbReference>
<organism evidence="6 7">
    <name type="scientific">Mobilitalea sibirica</name>
    <dbReference type="NCBI Taxonomy" id="1462919"/>
    <lineage>
        <taxon>Bacteria</taxon>
        <taxon>Bacillati</taxon>
        <taxon>Bacillota</taxon>
        <taxon>Clostridia</taxon>
        <taxon>Lachnospirales</taxon>
        <taxon>Lachnospiraceae</taxon>
        <taxon>Mobilitalea</taxon>
    </lineage>
</organism>
<keyword evidence="5" id="KW-0460">Magnesium</keyword>
<evidence type="ECO:0000256" key="1">
    <source>
        <dbReference type="ARBA" id="ARBA00010638"/>
    </source>
</evidence>
<dbReference type="GO" id="GO:0030272">
    <property type="term" value="F:5-formyltetrahydrofolate cyclo-ligase activity"/>
    <property type="evidence" value="ECO:0007669"/>
    <property type="project" value="UniProtKB-EC"/>
</dbReference>
<keyword evidence="7" id="KW-1185">Reference proteome</keyword>